<keyword evidence="4" id="KW-0788">Thiol protease</keyword>
<dbReference type="PROSITE" id="PS51935">
    <property type="entry name" value="NLPC_P60"/>
    <property type="match status" value="1"/>
</dbReference>
<evidence type="ECO:0000256" key="3">
    <source>
        <dbReference type="ARBA" id="ARBA00022801"/>
    </source>
</evidence>
<dbReference type="GO" id="GO:0008234">
    <property type="term" value="F:cysteine-type peptidase activity"/>
    <property type="evidence" value="ECO:0007669"/>
    <property type="project" value="UniProtKB-KW"/>
</dbReference>
<dbReference type="PANTHER" id="PTHR47359">
    <property type="entry name" value="PEPTIDOGLYCAN DL-ENDOPEPTIDASE CWLO"/>
    <property type="match status" value="1"/>
</dbReference>
<feature type="domain" description="NlpC/P60" evidence="6">
    <location>
        <begin position="243"/>
        <end position="393"/>
    </location>
</feature>
<evidence type="ECO:0000259" key="6">
    <source>
        <dbReference type="PROSITE" id="PS51935"/>
    </source>
</evidence>
<organism evidence="7 8">
    <name type="scientific">Mangrovactinospora gilvigrisea</name>
    <dbReference type="NCBI Taxonomy" id="1428644"/>
    <lineage>
        <taxon>Bacteria</taxon>
        <taxon>Bacillati</taxon>
        <taxon>Actinomycetota</taxon>
        <taxon>Actinomycetes</taxon>
        <taxon>Kitasatosporales</taxon>
        <taxon>Streptomycetaceae</taxon>
        <taxon>Mangrovactinospora</taxon>
    </lineage>
</organism>
<feature type="transmembrane region" description="Helical" evidence="5">
    <location>
        <begin position="7"/>
        <end position="33"/>
    </location>
</feature>
<comment type="caution">
    <text evidence="7">The sequence shown here is derived from an EMBL/GenBank/DDBJ whole genome shotgun (WGS) entry which is preliminary data.</text>
</comment>
<evidence type="ECO:0000256" key="2">
    <source>
        <dbReference type="ARBA" id="ARBA00022670"/>
    </source>
</evidence>
<dbReference type="AlphaFoldDB" id="A0A1J7BKE4"/>
<dbReference type="EMBL" id="MLCF01000006">
    <property type="protein sequence ID" value="OIV39151.1"/>
    <property type="molecule type" value="Genomic_DNA"/>
</dbReference>
<gene>
    <name evidence="7" type="ORF">BIV57_02135</name>
</gene>
<evidence type="ECO:0000256" key="4">
    <source>
        <dbReference type="ARBA" id="ARBA00022807"/>
    </source>
</evidence>
<evidence type="ECO:0000256" key="1">
    <source>
        <dbReference type="ARBA" id="ARBA00007074"/>
    </source>
</evidence>
<proteinExistence type="inferred from homology"/>
<dbReference type="InterPro" id="IPR000064">
    <property type="entry name" value="NLP_P60_dom"/>
</dbReference>
<accession>A0A1J7BKE4</accession>
<keyword evidence="8" id="KW-1185">Reference proteome</keyword>
<keyword evidence="5" id="KW-0472">Membrane</keyword>
<dbReference type="InterPro" id="IPR038765">
    <property type="entry name" value="Papain-like_cys_pep_sf"/>
</dbReference>
<evidence type="ECO:0000313" key="7">
    <source>
        <dbReference type="EMBL" id="OIV39151.1"/>
    </source>
</evidence>
<comment type="similarity">
    <text evidence="1">Belongs to the peptidase C40 family.</text>
</comment>
<evidence type="ECO:0000256" key="5">
    <source>
        <dbReference type="SAM" id="Phobius"/>
    </source>
</evidence>
<keyword evidence="2" id="KW-0645">Protease</keyword>
<dbReference type="PANTHER" id="PTHR47359:SF3">
    <property type="entry name" value="NLP_P60 DOMAIN-CONTAINING PROTEIN-RELATED"/>
    <property type="match status" value="1"/>
</dbReference>
<dbReference type="InterPro" id="IPR051794">
    <property type="entry name" value="PG_Endopeptidase_C40"/>
</dbReference>
<keyword evidence="3" id="KW-0378">Hydrolase</keyword>
<dbReference type="Pfam" id="PF00877">
    <property type="entry name" value="NLPC_P60"/>
    <property type="match status" value="1"/>
</dbReference>
<keyword evidence="5" id="KW-1133">Transmembrane helix</keyword>
<evidence type="ECO:0000313" key="8">
    <source>
        <dbReference type="Proteomes" id="UP000243342"/>
    </source>
</evidence>
<name>A0A1J7BKE4_9ACTN</name>
<dbReference type="STRING" id="1428644.BIV57_02135"/>
<dbReference type="Proteomes" id="UP000243342">
    <property type="component" value="Unassembled WGS sequence"/>
</dbReference>
<sequence>MNDKNKHILIVIIAVAVFFGAGGGLLLVSFGAFSVLTSVLGGAAAAGGAAGGQAASQDNGDIICDSDPSASQNNSSAVMTATVPGYGTYTVDSSQMMYAKIIIAVGKSKNINDKGLVISIMTALQESKLANLKGGDRDSVGLFQQRPSQGWGTVEQITGETDANGQKDYHGPKYAAGKFFSAMLGTHPPELTWEQYADQNGYGAEAQRIQRSGFPDAYDKWQSLASQIVGKAGGISCSEVAASASAAKVIAAGMQQLGLPYCWGGGDSTGPTNTSSNGGNGLDNRPPCDTHKGFDCSGLMIYVFAQVGIPLAHWTGDQIKAGTAVASMDDLQPGDMMFFSSNGTEAGVHHVGLYIGDDKMLHAPHHGATVEVVNNVKENSYYKTQFYQGTRVLPDSGSSASASSDAAPAKKMPYGSVADLPFAPATLDRSMSKGVA</sequence>
<keyword evidence="5" id="KW-0812">Transmembrane</keyword>
<protein>
    <recommendedName>
        <fullName evidence="6">NlpC/P60 domain-containing protein</fullName>
    </recommendedName>
</protein>
<reference evidence="7 8" key="1">
    <citation type="submission" date="2016-10" db="EMBL/GenBank/DDBJ databases">
        <title>Genome sequence of Streptomyces gilvigriseus MUSC 26.</title>
        <authorList>
            <person name="Lee L.-H."/>
            <person name="Ser H.-L."/>
        </authorList>
    </citation>
    <scope>NUCLEOTIDE SEQUENCE [LARGE SCALE GENOMIC DNA]</scope>
    <source>
        <strain evidence="7 8">MUSC 26</strain>
    </source>
</reference>
<dbReference type="Gene3D" id="3.90.1720.10">
    <property type="entry name" value="endopeptidase domain like (from Nostoc punctiforme)"/>
    <property type="match status" value="1"/>
</dbReference>
<dbReference type="SUPFAM" id="SSF54001">
    <property type="entry name" value="Cysteine proteinases"/>
    <property type="match status" value="1"/>
</dbReference>
<dbReference type="GO" id="GO:0006508">
    <property type="term" value="P:proteolysis"/>
    <property type="evidence" value="ECO:0007669"/>
    <property type="project" value="UniProtKB-KW"/>
</dbReference>